<dbReference type="InterPro" id="IPR005946">
    <property type="entry name" value="Rib-P_diPkinase"/>
</dbReference>
<dbReference type="EMBL" id="SPQS01000007">
    <property type="protein sequence ID" value="TFV75868.1"/>
    <property type="molecule type" value="Genomic_DNA"/>
</dbReference>
<dbReference type="GO" id="GO:0005737">
    <property type="term" value="C:cytoplasm"/>
    <property type="evidence" value="ECO:0007669"/>
    <property type="project" value="TreeGrafter"/>
</dbReference>
<keyword evidence="1 2" id="KW-0545">Nucleotide biosynthesis</keyword>
<evidence type="ECO:0000313" key="6">
    <source>
        <dbReference type="Proteomes" id="UP000297700"/>
    </source>
</evidence>
<dbReference type="PANTHER" id="PTHR10210">
    <property type="entry name" value="RIBOSE-PHOSPHATE DIPHOSPHOKINASE FAMILY MEMBER"/>
    <property type="match status" value="1"/>
</dbReference>
<dbReference type="SUPFAM" id="SSF53271">
    <property type="entry name" value="PRTase-like"/>
    <property type="match status" value="2"/>
</dbReference>
<dbReference type="GO" id="GO:0006164">
    <property type="term" value="P:purine nucleotide biosynthetic process"/>
    <property type="evidence" value="ECO:0007669"/>
    <property type="project" value="TreeGrafter"/>
</dbReference>
<dbReference type="CDD" id="cd06223">
    <property type="entry name" value="PRTases_typeI"/>
    <property type="match status" value="1"/>
</dbReference>
<dbReference type="RefSeq" id="WP_135164190.1">
    <property type="nucleotide sequence ID" value="NZ_SPQS01000007.1"/>
</dbReference>
<keyword evidence="5" id="KW-0418">Kinase</keyword>
<dbReference type="AlphaFoldDB" id="A0A4Y9P8V8"/>
<evidence type="ECO:0000313" key="5">
    <source>
        <dbReference type="EMBL" id="TFV75868.1"/>
    </source>
</evidence>
<evidence type="ECO:0000256" key="2">
    <source>
        <dbReference type="RuleBase" id="RU004324"/>
    </source>
</evidence>
<dbReference type="InterPro" id="IPR000836">
    <property type="entry name" value="PRTase_dom"/>
</dbReference>
<dbReference type="NCBIfam" id="NF005537">
    <property type="entry name" value="PRK07199.1"/>
    <property type="match status" value="1"/>
</dbReference>
<sequence>MSTIALQTLPGGREAAKRLAARLGLSCAEIAVHRFPDGELRIAVAPAADTTLLYAPLDQPNDKLIALLFAAEALRRGGAKRLVLVAPYLCYMRQDAAFHAGEAISQRAMGGLLARTVDRIVTVDAHLHRTPDIRSVFPGIEAENLSAMPVIASALAMGGIDPTTVVIGPDMESEPWVNDIARRLRLQHTAAKKTRHGDRSVSIGFADPGLLSGRPALLVDDIVSSGTTLIAAAKALTTMGASAVDAVVTHALFPPAMIPAFTEAGIRSIRSTDSVPHPTNAIALDASLAAALRSELPTTQLPETIP</sequence>
<dbReference type="Gene3D" id="3.40.50.2020">
    <property type="match status" value="2"/>
</dbReference>
<evidence type="ECO:0000259" key="3">
    <source>
        <dbReference type="Pfam" id="PF00156"/>
    </source>
</evidence>
<comment type="caution">
    <text evidence="5">The sequence shown here is derived from an EMBL/GenBank/DDBJ whole genome shotgun (WGS) entry which is preliminary data.</text>
</comment>
<dbReference type="SMART" id="SM01400">
    <property type="entry name" value="Pribosyltran_N"/>
    <property type="match status" value="1"/>
</dbReference>
<comment type="similarity">
    <text evidence="2">Belongs to the ribose-phosphate pyrophosphokinase family.</text>
</comment>
<evidence type="ECO:0000259" key="4">
    <source>
        <dbReference type="Pfam" id="PF13793"/>
    </source>
</evidence>
<dbReference type="InterPro" id="IPR029057">
    <property type="entry name" value="PRTase-like"/>
</dbReference>
<dbReference type="Proteomes" id="UP000297700">
    <property type="component" value="Unassembled WGS sequence"/>
</dbReference>
<proteinExistence type="inferred from homology"/>
<dbReference type="Pfam" id="PF13793">
    <property type="entry name" value="Pribosyltran_N"/>
    <property type="match status" value="1"/>
</dbReference>
<dbReference type="NCBIfam" id="TIGR01251">
    <property type="entry name" value="ribP_PPkin"/>
    <property type="match status" value="1"/>
</dbReference>
<gene>
    <name evidence="5" type="primary">prs</name>
    <name evidence="5" type="ORF">E4K64_14900</name>
</gene>
<feature type="domain" description="Ribose-phosphate pyrophosphokinase N-terminal" evidence="4">
    <location>
        <begin position="12"/>
        <end position="114"/>
    </location>
</feature>
<evidence type="ECO:0000256" key="1">
    <source>
        <dbReference type="ARBA" id="ARBA00022727"/>
    </source>
</evidence>
<dbReference type="PANTHER" id="PTHR10210:SF41">
    <property type="entry name" value="RIBOSE-PHOSPHATE PYROPHOSPHOKINASE 1, CHLOROPLASTIC"/>
    <property type="match status" value="1"/>
</dbReference>
<reference evidence="5 6" key="1">
    <citation type="submission" date="2019-03" db="EMBL/GenBank/DDBJ databases">
        <title>Bradyrhizobium strains diversity.</title>
        <authorList>
            <person name="Urquiaga M.C.O."/>
            <person name="Hungria M."/>
            <person name="Delamuta J.R.M."/>
            <person name="Klepa M.S."/>
        </authorList>
    </citation>
    <scope>NUCLEOTIDE SEQUENCE [LARGE SCALE GENOMIC DNA]</scope>
    <source>
        <strain evidence="5 6">CNPSo 3426</strain>
    </source>
</reference>
<dbReference type="InterPro" id="IPR029099">
    <property type="entry name" value="Pribosyltran_N"/>
</dbReference>
<dbReference type="GO" id="GO:0006015">
    <property type="term" value="P:5-phosphoribose 1-diphosphate biosynthetic process"/>
    <property type="evidence" value="ECO:0007669"/>
    <property type="project" value="TreeGrafter"/>
</dbReference>
<feature type="domain" description="Phosphoribosyltransferase" evidence="3">
    <location>
        <begin position="164"/>
        <end position="250"/>
    </location>
</feature>
<accession>A0A4Y9P8V8</accession>
<keyword evidence="5" id="KW-0808">Transferase</keyword>
<dbReference type="GO" id="GO:0004749">
    <property type="term" value="F:ribose phosphate diphosphokinase activity"/>
    <property type="evidence" value="ECO:0007669"/>
    <property type="project" value="UniProtKB-EC"/>
</dbReference>
<dbReference type="GO" id="GO:0016301">
    <property type="term" value="F:kinase activity"/>
    <property type="evidence" value="ECO:0007669"/>
    <property type="project" value="UniProtKB-KW"/>
</dbReference>
<dbReference type="FunFam" id="3.40.50.2020:FF:000083">
    <property type="entry name" value="Ribose-phosphate pyrophosphokinase"/>
    <property type="match status" value="1"/>
</dbReference>
<name>A0A4Y9P8V8_9BRAD</name>
<organism evidence="5 6">
    <name type="scientific">Bradyrhizobium frederickii</name>
    <dbReference type="NCBI Taxonomy" id="2560054"/>
    <lineage>
        <taxon>Bacteria</taxon>
        <taxon>Pseudomonadati</taxon>
        <taxon>Pseudomonadota</taxon>
        <taxon>Alphaproteobacteria</taxon>
        <taxon>Hyphomicrobiales</taxon>
        <taxon>Nitrobacteraceae</taxon>
        <taxon>Bradyrhizobium</taxon>
    </lineage>
</organism>
<dbReference type="EC" id="2.7.6.1" evidence="5"/>
<protein>
    <submittedName>
        <fullName evidence="5">Ribose-phosphate diphosphokinase</fullName>
        <ecNumber evidence="5">2.7.6.1</ecNumber>
    </submittedName>
</protein>
<dbReference type="Pfam" id="PF00156">
    <property type="entry name" value="Pribosyltran"/>
    <property type="match status" value="1"/>
</dbReference>
<dbReference type="GO" id="GO:0000287">
    <property type="term" value="F:magnesium ion binding"/>
    <property type="evidence" value="ECO:0007669"/>
    <property type="project" value="InterPro"/>
</dbReference>
<dbReference type="GO" id="GO:0002189">
    <property type="term" value="C:ribose phosphate diphosphokinase complex"/>
    <property type="evidence" value="ECO:0007669"/>
    <property type="project" value="TreeGrafter"/>
</dbReference>